<accession>A0A8B6HEA7</accession>
<dbReference type="Proteomes" id="UP000596742">
    <property type="component" value="Unassembled WGS sequence"/>
</dbReference>
<sequence length="119" mass="13724">MRSRARAMDIWQIEKNHTNEQNDTAMWELYKMLTMAKPFITMKIFALMLTLSFILSQAIADPQCFVSCKHICAISKSQAALLCPMCKCCPQITCRYCMFGYVLARDSTGCRSCRCKWPM</sequence>
<dbReference type="EMBL" id="UYJE01009993">
    <property type="protein sequence ID" value="VDI78675.1"/>
    <property type="molecule type" value="Genomic_DNA"/>
</dbReference>
<proteinExistence type="predicted"/>
<protein>
    <submittedName>
        <fullName evidence="1">Uncharacterized protein</fullName>
    </submittedName>
</protein>
<comment type="caution">
    <text evidence="1">The sequence shown here is derived from an EMBL/GenBank/DDBJ whole genome shotgun (WGS) entry which is preliminary data.</text>
</comment>
<keyword evidence="2" id="KW-1185">Reference proteome</keyword>
<reference evidence="1" key="1">
    <citation type="submission" date="2018-11" db="EMBL/GenBank/DDBJ databases">
        <authorList>
            <person name="Alioto T."/>
            <person name="Alioto T."/>
        </authorList>
    </citation>
    <scope>NUCLEOTIDE SEQUENCE</scope>
</reference>
<dbReference type="AlphaFoldDB" id="A0A8B6HEA7"/>
<evidence type="ECO:0000313" key="2">
    <source>
        <dbReference type="Proteomes" id="UP000596742"/>
    </source>
</evidence>
<evidence type="ECO:0000313" key="1">
    <source>
        <dbReference type="EMBL" id="VDI78675.1"/>
    </source>
</evidence>
<gene>
    <name evidence="1" type="ORF">MGAL_10B081388</name>
</gene>
<name>A0A8B6HEA7_MYTGA</name>
<organism evidence="1 2">
    <name type="scientific">Mytilus galloprovincialis</name>
    <name type="common">Mediterranean mussel</name>
    <dbReference type="NCBI Taxonomy" id="29158"/>
    <lineage>
        <taxon>Eukaryota</taxon>
        <taxon>Metazoa</taxon>
        <taxon>Spiralia</taxon>
        <taxon>Lophotrochozoa</taxon>
        <taxon>Mollusca</taxon>
        <taxon>Bivalvia</taxon>
        <taxon>Autobranchia</taxon>
        <taxon>Pteriomorphia</taxon>
        <taxon>Mytilida</taxon>
        <taxon>Mytiloidea</taxon>
        <taxon>Mytilidae</taxon>
        <taxon>Mytilinae</taxon>
        <taxon>Mytilus</taxon>
    </lineage>
</organism>